<dbReference type="Gramene" id="rna30606">
    <property type="protein sequence ID" value="RHN55427.1"/>
    <property type="gene ID" value="gene30606"/>
</dbReference>
<evidence type="ECO:0000256" key="3">
    <source>
        <dbReference type="ARBA" id="ARBA00022471"/>
    </source>
</evidence>
<dbReference type="EnsemblPlants" id="AES96802">
    <property type="protein sequence ID" value="AES96802"/>
    <property type="gene ID" value="MTR_5g041640"/>
</dbReference>
<reference evidence="7 10" key="2">
    <citation type="journal article" date="2014" name="BMC Genomics">
        <title>An improved genome release (version Mt4.0) for the model legume Medicago truncatula.</title>
        <authorList>
            <person name="Tang H."/>
            <person name="Krishnakumar V."/>
            <person name="Bidwell S."/>
            <person name="Rosen B."/>
            <person name="Chan A."/>
            <person name="Zhou S."/>
            <person name="Gentzbittel L."/>
            <person name="Childs K.L."/>
            <person name="Yandell M."/>
            <person name="Gundlach H."/>
            <person name="Mayer K.F."/>
            <person name="Schwartz D.C."/>
            <person name="Town C.D."/>
        </authorList>
    </citation>
    <scope>GENOME REANNOTATION</scope>
    <source>
        <strain evidence="9 10">cv. Jemalong A17</strain>
    </source>
</reference>
<feature type="chain" id="PRO_5014573628" description="S-protein homolog" evidence="6">
    <location>
        <begin position="29"/>
        <end position="116"/>
    </location>
</feature>
<evidence type="ECO:0000313" key="9">
    <source>
        <dbReference type="EnsemblPlants" id="AES96802"/>
    </source>
</evidence>
<dbReference type="Proteomes" id="UP000265566">
    <property type="component" value="Chromosome 5"/>
</dbReference>
<reference evidence="9" key="3">
    <citation type="submission" date="2015-04" db="UniProtKB">
        <authorList>
            <consortium name="EnsemblPlants"/>
        </authorList>
    </citation>
    <scope>IDENTIFICATION</scope>
    <source>
        <strain evidence="9">cv. Jemalong A17</strain>
    </source>
</reference>
<reference evidence="7 10" key="1">
    <citation type="journal article" date="2011" name="Nature">
        <title>The Medicago genome provides insight into the evolution of rhizobial symbioses.</title>
        <authorList>
            <person name="Young N.D."/>
            <person name="Debelle F."/>
            <person name="Oldroyd G.E."/>
            <person name="Geurts R."/>
            <person name="Cannon S.B."/>
            <person name="Udvardi M.K."/>
            <person name="Benedito V.A."/>
            <person name="Mayer K.F."/>
            <person name="Gouzy J."/>
            <person name="Schoof H."/>
            <person name="Van de Peer Y."/>
            <person name="Proost S."/>
            <person name="Cook D.R."/>
            <person name="Meyers B.C."/>
            <person name="Spannagl M."/>
            <person name="Cheung F."/>
            <person name="De Mita S."/>
            <person name="Krishnakumar V."/>
            <person name="Gundlach H."/>
            <person name="Zhou S."/>
            <person name="Mudge J."/>
            <person name="Bharti A.K."/>
            <person name="Murray J.D."/>
            <person name="Naoumkina M.A."/>
            <person name="Rosen B."/>
            <person name="Silverstein K.A."/>
            <person name="Tang H."/>
            <person name="Rombauts S."/>
            <person name="Zhao P.X."/>
            <person name="Zhou P."/>
            <person name="Barbe V."/>
            <person name="Bardou P."/>
            <person name="Bechner M."/>
            <person name="Bellec A."/>
            <person name="Berger A."/>
            <person name="Berges H."/>
            <person name="Bidwell S."/>
            <person name="Bisseling T."/>
            <person name="Choisne N."/>
            <person name="Couloux A."/>
            <person name="Denny R."/>
            <person name="Deshpande S."/>
            <person name="Dai X."/>
            <person name="Doyle J.J."/>
            <person name="Dudez A.M."/>
            <person name="Farmer A.D."/>
            <person name="Fouteau S."/>
            <person name="Franken C."/>
            <person name="Gibelin C."/>
            <person name="Gish J."/>
            <person name="Goldstein S."/>
            <person name="Gonzalez A.J."/>
            <person name="Green P.J."/>
            <person name="Hallab A."/>
            <person name="Hartog M."/>
            <person name="Hua A."/>
            <person name="Humphray S.J."/>
            <person name="Jeong D.H."/>
            <person name="Jing Y."/>
            <person name="Jocker A."/>
            <person name="Kenton S.M."/>
            <person name="Kim D.J."/>
            <person name="Klee K."/>
            <person name="Lai H."/>
            <person name="Lang C."/>
            <person name="Lin S."/>
            <person name="Macmil S.L."/>
            <person name="Magdelenat G."/>
            <person name="Matthews L."/>
            <person name="McCorrison J."/>
            <person name="Monaghan E.L."/>
            <person name="Mun J.H."/>
            <person name="Najar F.Z."/>
            <person name="Nicholson C."/>
            <person name="Noirot C."/>
            <person name="O'Bleness M."/>
            <person name="Paule C.R."/>
            <person name="Poulain J."/>
            <person name="Prion F."/>
            <person name="Qin B."/>
            <person name="Qu C."/>
            <person name="Retzel E.F."/>
            <person name="Riddle C."/>
            <person name="Sallet E."/>
            <person name="Samain S."/>
            <person name="Samson N."/>
            <person name="Sanders I."/>
            <person name="Saurat O."/>
            <person name="Scarpelli C."/>
            <person name="Schiex T."/>
            <person name="Segurens B."/>
            <person name="Severin A.J."/>
            <person name="Sherrier D.J."/>
            <person name="Shi R."/>
            <person name="Sims S."/>
            <person name="Singer S.R."/>
            <person name="Sinharoy S."/>
            <person name="Sterck L."/>
            <person name="Viollet A."/>
            <person name="Wang B.B."/>
            <person name="Wang K."/>
            <person name="Wang M."/>
            <person name="Wang X."/>
            <person name="Warfsmann J."/>
            <person name="Weissenbach J."/>
            <person name="White D.D."/>
            <person name="White J.D."/>
            <person name="Wiley G.B."/>
            <person name="Wincker P."/>
            <person name="Xing Y."/>
            <person name="Yang L."/>
            <person name="Yao Z."/>
            <person name="Ying F."/>
            <person name="Zhai J."/>
            <person name="Zhou L."/>
            <person name="Zuber A."/>
            <person name="Denarie J."/>
            <person name="Dixon R.A."/>
            <person name="May G.D."/>
            <person name="Schwartz D.C."/>
            <person name="Rogers J."/>
            <person name="Quetier F."/>
            <person name="Town C.D."/>
            <person name="Roe B.A."/>
        </authorList>
    </citation>
    <scope>NUCLEOTIDE SEQUENCE [LARGE SCALE GENOMIC DNA]</scope>
    <source>
        <strain evidence="7">A17</strain>
        <strain evidence="9 10">cv. Jemalong A17</strain>
    </source>
</reference>
<reference evidence="11" key="4">
    <citation type="journal article" date="2018" name="Nat. Plants">
        <title>Whole-genome landscape of Medicago truncatula symbiotic genes.</title>
        <authorList>
            <person name="Pecrix Y."/>
            <person name="Staton S.E."/>
            <person name="Sallet E."/>
            <person name="Lelandais-Briere C."/>
            <person name="Moreau S."/>
            <person name="Carrere S."/>
            <person name="Blein T."/>
            <person name="Jardinaud M.F."/>
            <person name="Latrasse D."/>
            <person name="Zouine M."/>
            <person name="Zahm M."/>
            <person name="Kreplak J."/>
            <person name="Mayjonade B."/>
            <person name="Satge C."/>
            <person name="Perez M."/>
            <person name="Cauet S."/>
            <person name="Marande W."/>
            <person name="Chantry-Darmon C."/>
            <person name="Lopez-Roques C."/>
            <person name="Bouchez O."/>
            <person name="Berard A."/>
            <person name="Debelle F."/>
            <person name="Munos S."/>
            <person name="Bendahmane A."/>
            <person name="Berges H."/>
            <person name="Niebel A."/>
            <person name="Buitink J."/>
            <person name="Frugier F."/>
            <person name="Benhamed M."/>
            <person name="Crespi M."/>
            <person name="Gouzy J."/>
            <person name="Gamas P."/>
        </authorList>
    </citation>
    <scope>NUCLEOTIDE SEQUENCE [LARGE SCALE GENOMIC DNA]</scope>
    <source>
        <strain evidence="11">cv. Jemalong A17</strain>
    </source>
</reference>
<sequence>MISISKIVLSVFMLLTILVSLQFKYSQSFPFYRSKLTVYITNNLTDLELGVHCKDKNNDIKFQKLQFGESYTFTFRPNVLVENSLYFCGFSWFNEFHYFDIYVEQRDEDTCKTENI</sequence>
<dbReference type="PANTHER" id="PTHR31232">
    <property type="match status" value="1"/>
</dbReference>
<evidence type="ECO:0000256" key="2">
    <source>
        <dbReference type="ARBA" id="ARBA00005581"/>
    </source>
</evidence>
<evidence type="ECO:0000313" key="11">
    <source>
        <dbReference type="Proteomes" id="UP000265566"/>
    </source>
</evidence>
<evidence type="ECO:0000313" key="7">
    <source>
        <dbReference type="EMBL" id="AES96802.1"/>
    </source>
</evidence>
<dbReference type="EMBL" id="CM001221">
    <property type="protein sequence ID" value="AES96802.1"/>
    <property type="molecule type" value="Genomic_DNA"/>
</dbReference>
<gene>
    <name evidence="7" type="ordered locus">MTR_5g041640</name>
    <name evidence="8" type="ORF">MtrunA17_Chr5g0417651</name>
</gene>
<dbReference type="PaxDb" id="3880-AES96802"/>
<evidence type="ECO:0000256" key="1">
    <source>
        <dbReference type="ARBA" id="ARBA00004613"/>
    </source>
</evidence>
<evidence type="ECO:0000256" key="5">
    <source>
        <dbReference type="ARBA" id="ARBA00022729"/>
    </source>
</evidence>
<keyword evidence="5 6" id="KW-0732">Signal</keyword>
<proteinExistence type="inferred from homology"/>
<comment type="similarity">
    <text evidence="2 6">Belongs to the plant self-incompatibility (S1) protein family.</text>
</comment>
<dbReference type="AlphaFoldDB" id="G7KGN6"/>
<keyword evidence="10" id="KW-1185">Reference proteome</keyword>
<dbReference type="HOGENOM" id="CLU_125658_0_0_1"/>
<dbReference type="GO" id="GO:0060320">
    <property type="term" value="P:rejection of self pollen"/>
    <property type="evidence" value="ECO:0007669"/>
    <property type="project" value="UniProtKB-KW"/>
</dbReference>
<protein>
    <recommendedName>
        <fullName evidence="6">S-protein homolog</fullName>
    </recommendedName>
</protein>
<accession>G7KGN6</accession>
<feature type="signal peptide" evidence="6">
    <location>
        <begin position="1"/>
        <end position="28"/>
    </location>
</feature>
<evidence type="ECO:0000313" key="8">
    <source>
        <dbReference type="EMBL" id="RHN55427.1"/>
    </source>
</evidence>
<reference evidence="8" key="5">
    <citation type="journal article" date="2018" name="Nat. Plants">
        <title>Whole-genome landscape of Medicago truncatula symbiotic genes.</title>
        <authorList>
            <person name="Pecrix Y."/>
            <person name="Gamas P."/>
            <person name="Carrere S."/>
        </authorList>
    </citation>
    <scope>NUCLEOTIDE SEQUENCE</scope>
    <source>
        <tissue evidence="8">Leaves</tissue>
    </source>
</reference>
<name>G7KGN6_MEDTR</name>
<dbReference type="EMBL" id="PSQE01000005">
    <property type="protein sequence ID" value="RHN55427.1"/>
    <property type="molecule type" value="Genomic_DNA"/>
</dbReference>
<evidence type="ECO:0000256" key="4">
    <source>
        <dbReference type="ARBA" id="ARBA00022525"/>
    </source>
</evidence>
<keyword evidence="4 6" id="KW-0964">Secreted</keyword>
<dbReference type="InterPro" id="IPR010264">
    <property type="entry name" value="Self-incomp_S1"/>
</dbReference>
<keyword evidence="3 6" id="KW-0713">Self-incompatibility</keyword>
<dbReference type="PANTHER" id="PTHR31232:SF43">
    <property type="entry name" value="S-PROTEIN HOMOLOG 29-RELATED"/>
    <property type="match status" value="1"/>
</dbReference>
<dbReference type="Proteomes" id="UP000002051">
    <property type="component" value="Chromosome 5"/>
</dbReference>
<evidence type="ECO:0000313" key="10">
    <source>
        <dbReference type="Proteomes" id="UP000002051"/>
    </source>
</evidence>
<comment type="subcellular location">
    <subcellularLocation>
        <location evidence="1 6">Secreted</location>
    </subcellularLocation>
</comment>
<dbReference type="Pfam" id="PF05938">
    <property type="entry name" value="Self-incomp_S1"/>
    <property type="match status" value="1"/>
</dbReference>
<dbReference type="OMA" id="AHCTNKE"/>
<organism evidence="7 10">
    <name type="scientific">Medicago truncatula</name>
    <name type="common">Barrel medic</name>
    <name type="synonym">Medicago tribuloides</name>
    <dbReference type="NCBI Taxonomy" id="3880"/>
    <lineage>
        <taxon>Eukaryota</taxon>
        <taxon>Viridiplantae</taxon>
        <taxon>Streptophyta</taxon>
        <taxon>Embryophyta</taxon>
        <taxon>Tracheophyta</taxon>
        <taxon>Spermatophyta</taxon>
        <taxon>Magnoliopsida</taxon>
        <taxon>eudicotyledons</taxon>
        <taxon>Gunneridae</taxon>
        <taxon>Pentapetalae</taxon>
        <taxon>rosids</taxon>
        <taxon>fabids</taxon>
        <taxon>Fabales</taxon>
        <taxon>Fabaceae</taxon>
        <taxon>Papilionoideae</taxon>
        <taxon>50 kb inversion clade</taxon>
        <taxon>NPAAA clade</taxon>
        <taxon>Hologalegina</taxon>
        <taxon>IRL clade</taxon>
        <taxon>Trifolieae</taxon>
        <taxon>Medicago</taxon>
    </lineage>
</organism>
<dbReference type="GO" id="GO:0005576">
    <property type="term" value="C:extracellular region"/>
    <property type="evidence" value="ECO:0007669"/>
    <property type="project" value="UniProtKB-SubCell"/>
</dbReference>
<evidence type="ECO:0000256" key="6">
    <source>
        <dbReference type="RuleBase" id="RU367044"/>
    </source>
</evidence>